<evidence type="ECO:0000256" key="3">
    <source>
        <dbReference type="ARBA" id="ARBA00022475"/>
    </source>
</evidence>
<dbReference type="InterPro" id="IPR018764">
    <property type="entry name" value="RskA_C"/>
</dbReference>
<name>U5QIJ6_GLOK1</name>
<dbReference type="GO" id="GO:0006417">
    <property type="term" value="P:regulation of translation"/>
    <property type="evidence" value="ECO:0007669"/>
    <property type="project" value="TreeGrafter"/>
</dbReference>
<dbReference type="PANTHER" id="PTHR37461:SF1">
    <property type="entry name" value="ANTI-SIGMA-K FACTOR RSKA"/>
    <property type="match status" value="1"/>
</dbReference>
<feature type="transmembrane region" description="Helical" evidence="9">
    <location>
        <begin position="82"/>
        <end position="100"/>
    </location>
</feature>
<dbReference type="InterPro" id="IPR041916">
    <property type="entry name" value="Anti_sigma_zinc_sf"/>
</dbReference>
<dbReference type="HOGENOM" id="CLU_075802_3_0_3"/>
<sequence>MNQLPDERQAQMAGYLLDDLGEAERRDFEQWLGEHPEAQAELARLQQTLNLLPYGLEGSAPPASLRDRIVRSATVQQKRPRLLSWAPLAIAAALIAILGFDSWQLRGQLAASNQQVERYRDLVSMLRENDTRLVALKGMSTARDATGNILITPGTPEVVVTLRNLPPPARGEVYKLWAVVEGRKVACGEFMPGPEGSVYAKLPLTAQLLSAPLVVTREVAGSAIQTGPMVMTSSI</sequence>
<evidence type="ECO:0000259" key="10">
    <source>
        <dbReference type="Pfam" id="PF10099"/>
    </source>
</evidence>
<evidence type="ECO:0000256" key="6">
    <source>
        <dbReference type="ARBA" id="ARBA00023136"/>
    </source>
</evidence>
<feature type="domain" description="Anti-sigma K factor RskA C-terminal" evidence="10">
    <location>
        <begin position="89"/>
        <end position="223"/>
    </location>
</feature>
<evidence type="ECO:0000256" key="2">
    <source>
        <dbReference type="ARBA" id="ARBA00004236"/>
    </source>
</evidence>
<evidence type="ECO:0000256" key="7">
    <source>
        <dbReference type="ARBA" id="ARBA00029829"/>
    </source>
</evidence>
<dbReference type="Pfam" id="PF10099">
    <property type="entry name" value="RskA_C"/>
    <property type="match status" value="1"/>
</dbReference>
<dbReference type="GO" id="GO:0016989">
    <property type="term" value="F:sigma factor antagonist activity"/>
    <property type="evidence" value="ECO:0007669"/>
    <property type="project" value="TreeGrafter"/>
</dbReference>
<keyword evidence="6 9" id="KW-0472">Membrane</keyword>
<keyword evidence="5 9" id="KW-1133">Transmembrane helix</keyword>
<protein>
    <recommendedName>
        <fullName evidence="8">Regulator of SigK</fullName>
    </recommendedName>
    <alternativeName>
        <fullName evidence="7">Sigma-K anti-sigma factor RskA</fullName>
    </alternativeName>
</protein>
<dbReference type="KEGG" id="glj:GKIL_2510"/>
<comment type="subcellular location">
    <subcellularLocation>
        <location evidence="2">Cell membrane</location>
    </subcellularLocation>
    <subcellularLocation>
        <location evidence="1">Membrane</location>
        <topology evidence="1">Single-pass membrane protein</topology>
    </subcellularLocation>
</comment>
<evidence type="ECO:0000256" key="4">
    <source>
        <dbReference type="ARBA" id="ARBA00022692"/>
    </source>
</evidence>
<keyword evidence="4 9" id="KW-0812">Transmembrane</keyword>
<dbReference type="AlphaFoldDB" id="U5QIJ6"/>
<dbReference type="RefSeq" id="WP_023173942.1">
    <property type="nucleotide sequence ID" value="NC_022600.1"/>
</dbReference>
<proteinExistence type="predicted"/>
<dbReference type="OrthoDB" id="421181at2"/>
<dbReference type="Proteomes" id="UP000017396">
    <property type="component" value="Chromosome"/>
</dbReference>
<evidence type="ECO:0000256" key="5">
    <source>
        <dbReference type="ARBA" id="ARBA00022989"/>
    </source>
</evidence>
<dbReference type="GO" id="GO:0005886">
    <property type="term" value="C:plasma membrane"/>
    <property type="evidence" value="ECO:0007669"/>
    <property type="project" value="UniProtKB-SubCell"/>
</dbReference>
<gene>
    <name evidence="11" type="ORF">GKIL_2510</name>
</gene>
<evidence type="ECO:0000256" key="9">
    <source>
        <dbReference type="SAM" id="Phobius"/>
    </source>
</evidence>
<keyword evidence="3" id="KW-1003">Cell membrane</keyword>
<dbReference type="EMBL" id="CP003587">
    <property type="protein sequence ID" value="AGY58756.1"/>
    <property type="molecule type" value="Genomic_DNA"/>
</dbReference>
<reference evidence="11 12" key="1">
    <citation type="journal article" date="2013" name="PLoS ONE">
        <title>Cultivation and Complete Genome Sequencing of Gloeobacter kilaueensis sp. nov., from a Lava Cave in Kilauea Caldera, Hawai'i.</title>
        <authorList>
            <person name="Saw J.H."/>
            <person name="Schatz M."/>
            <person name="Brown M.V."/>
            <person name="Kunkel D.D."/>
            <person name="Foster J.S."/>
            <person name="Shick H."/>
            <person name="Christensen S."/>
            <person name="Hou S."/>
            <person name="Wan X."/>
            <person name="Donachie S.P."/>
        </authorList>
    </citation>
    <scope>NUCLEOTIDE SEQUENCE [LARGE SCALE GENOMIC DNA]</scope>
    <source>
        <strain evidence="12">JS</strain>
    </source>
</reference>
<organism evidence="11 12">
    <name type="scientific">Gloeobacter kilaueensis (strain ATCC BAA-2537 / CCAP 1431/1 / ULC 316 / JS1)</name>
    <dbReference type="NCBI Taxonomy" id="1183438"/>
    <lineage>
        <taxon>Bacteria</taxon>
        <taxon>Bacillati</taxon>
        <taxon>Cyanobacteriota</taxon>
        <taxon>Cyanophyceae</taxon>
        <taxon>Gloeobacterales</taxon>
        <taxon>Gloeobacteraceae</taxon>
        <taxon>Gloeobacter</taxon>
    </lineage>
</organism>
<keyword evidence="12" id="KW-1185">Reference proteome</keyword>
<evidence type="ECO:0000313" key="12">
    <source>
        <dbReference type="Proteomes" id="UP000017396"/>
    </source>
</evidence>
<dbReference type="Gene3D" id="1.10.10.1320">
    <property type="entry name" value="Anti-sigma factor, zinc-finger domain"/>
    <property type="match status" value="1"/>
</dbReference>
<evidence type="ECO:0000256" key="8">
    <source>
        <dbReference type="ARBA" id="ARBA00030803"/>
    </source>
</evidence>
<dbReference type="eggNOG" id="COG5343">
    <property type="taxonomic scope" value="Bacteria"/>
</dbReference>
<evidence type="ECO:0000313" key="11">
    <source>
        <dbReference type="EMBL" id="AGY58756.1"/>
    </source>
</evidence>
<dbReference type="PANTHER" id="PTHR37461">
    <property type="entry name" value="ANTI-SIGMA-K FACTOR RSKA"/>
    <property type="match status" value="1"/>
</dbReference>
<evidence type="ECO:0000256" key="1">
    <source>
        <dbReference type="ARBA" id="ARBA00004167"/>
    </source>
</evidence>
<dbReference type="InterPro" id="IPR051474">
    <property type="entry name" value="Anti-sigma-K/W_factor"/>
</dbReference>
<accession>U5QIJ6</accession>
<dbReference type="STRING" id="1183438.GKIL_2510"/>